<evidence type="ECO:0000313" key="1">
    <source>
        <dbReference type="Proteomes" id="UP000694904"/>
    </source>
</evidence>
<gene>
    <name evidence="2" type="primary">LOC108614202</name>
</gene>
<keyword evidence="1" id="KW-1185">Reference proteome</keyword>
<organism evidence="1 2">
    <name type="scientific">Drosophila arizonae</name>
    <name type="common">Fruit fly</name>
    <dbReference type="NCBI Taxonomy" id="7263"/>
    <lineage>
        <taxon>Eukaryota</taxon>
        <taxon>Metazoa</taxon>
        <taxon>Ecdysozoa</taxon>
        <taxon>Arthropoda</taxon>
        <taxon>Hexapoda</taxon>
        <taxon>Insecta</taxon>
        <taxon>Pterygota</taxon>
        <taxon>Neoptera</taxon>
        <taxon>Endopterygota</taxon>
        <taxon>Diptera</taxon>
        <taxon>Brachycera</taxon>
        <taxon>Muscomorpha</taxon>
        <taxon>Ephydroidea</taxon>
        <taxon>Drosophilidae</taxon>
        <taxon>Drosophila</taxon>
    </lineage>
</organism>
<evidence type="ECO:0000313" key="2">
    <source>
        <dbReference type="RefSeq" id="XP_017863688.1"/>
    </source>
</evidence>
<reference evidence="1" key="2">
    <citation type="journal article" date="2016" name="G3 (Bethesda)">
        <title>Genome Evolution in Three Species of Cactophilic Drosophila.</title>
        <authorList>
            <person name="Sanchez-Flores A."/>
            <person name="Penazola F."/>
            <person name="Carpinteyro-Ponce J."/>
            <person name="Nazario-Yepiz N."/>
            <person name="Abreu-Goodger C."/>
            <person name="Machado C.A."/>
            <person name="Markow T.A."/>
        </authorList>
    </citation>
    <scope>NUCLEOTIDE SEQUENCE [LARGE SCALE GENOMIC DNA]</scope>
</reference>
<sequence>MTILPVRVPDGCVCYCFAAHHQLCPVLRNNTPNSAHMHSTCHRWILLLPTNGYTATSLAAAALRDQLGFEWTGARANWIVLAVLGHMLPQSIGYQHLCPYSPPGTFLWARVAVCNLCPIASSHL</sequence>
<reference evidence="2" key="3">
    <citation type="submission" date="2025-08" db="UniProtKB">
        <authorList>
            <consortium name="RefSeq"/>
        </authorList>
    </citation>
    <scope>IDENTIFICATION</scope>
    <source>
        <tissue evidence="2">Whole organism</tissue>
    </source>
</reference>
<name>A0ABM1P902_DROAR</name>
<dbReference type="GeneID" id="108614202"/>
<dbReference type="Proteomes" id="UP000694904">
    <property type="component" value="Chromosome 4"/>
</dbReference>
<reference evidence="1" key="1">
    <citation type="journal article" date="1997" name="Nucleic Acids Res.">
        <title>tRNAscan-SE: a program for improved detection of transfer RNA genes in genomic sequence.</title>
        <authorList>
            <person name="Lowe T.M."/>
            <person name="Eddy S.R."/>
        </authorList>
    </citation>
    <scope>NUCLEOTIDE SEQUENCE [LARGE SCALE GENOMIC DNA]</scope>
</reference>
<protein>
    <submittedName>
        <fullName evidence="2">Uncharacterized protein LOC108614202</fullName>
    </submittedName>
</protein>
<dbReference type="RefSeq" id="XP_017863688.1">
    <property type="nucleotide sequence ID" value="XM_018008199.1"/>
</dbReference>
<proteinExistence type="predicted"/>
<accession>A0ABM1P902</accession>